<gene>
    <name evidence="2" type="ORF">JNMMCFNH_00003</name>
</gene>
<reference evidence="2" key="1">
    <citation type="submission" date="2020-06" db="EMBL/GenBank/DDBJ databases">
        <title>Unique genomic features of the anaerobic methanotrophic archaea.</title>
        <authorList>
            <person name="Chadwick G.L."/>
            <person name="Skennerton C.T."/>
            <person name="Laso-Perez R."/>
            <person name="Leu A.O."/>
            <person name="Speth D.R."/>
            <person name="Yu H."/>
            <person name="Morgan-Lang C."/>
            <person name="Hatzenpichler R."/>
            <person name="Goudeau D."/>
            <person name="Malmstrom R."/>
            <person name="Brazelton W.J."/>
            <person name="Woyke T."/>
            <person name="Hallam S.J."/>
            <person name="Tyson G.W."/>
            <person name="Wegener G."/>
            <person name="Boetius A."/>
            <person name="Orphan V."/>
        </authorList>
    </citation>
    <scope>NUCLEOTIDE SEQUENCE</scope>
</reference>
<evidence type="ECO:0000256" key="1">
    <source>
        <dbReference type="SAM" id="MobiDB-lite"/>
    </source>
</evidence>
<evidence type="ECO:0000313" key="2">
    <source>
        <dbReference type="EMBL" id="QNO54051.1"/>
    </source>
</evidence>
<proteinExistence type="predicted"/>
<feature type="region of interest" description="Disordered" evidence="1">
    <location>
        <begin position="1"/>
        <end position="30"/>
    </location>
</feature>
<dbReference type="EMBL" id="MT631560">
    <property type="protein sequence ID" value="QNO54051.1"/>
    <property type="molecule type" value="Genomic_DNA"/>
</dbReference>
<feature type="compositionally biased region" description="Basic and acidic residues" evidence="1">
    <location>
        <begin position="1"/>
        <end position="10"/>
    </location>
</feature>
<name>A0A7G9Z1B7_9EURY</name>
<sequence length="57" mass="6561">MKEFGEEERGSAGNFGKNMDVSEESKDNKQKLHLRNIEDFGKYPGADTFLYAFKDLK</sequence>
<dbReference type="AlphaFoldDB" id="A0A7G9Z1B7"/>
<accession>A0A7G9Z1B7</accession>
<organism evidence="2">
    <name type="scientific">Candidatus Methanophagaceae archaeon ANME-1 ERB6</name>
    <dbReference type="NCBI Taxonomy" id="2759912"/>
    <lineage>
        <taxon>Archaea</taxon>
        <taxon>Methanobacteriati</taxon>
        <taxon>Methanobacteriota</taxon>
        <taxon>Stenosarchaea group</taxon>
        <taxon>Methanomicrobia</taxon>
        <taxon>Candidatus Methanophagales</taxon>
        <taxon>Candidatus Methanophagaceae</taxon>
    </lineage>
</organism>
<protein>
    <submittedName>
        <fullName evidence="2">Uncharacterized protein</fullName>
    </submittedName>
</protein>